<feature type="transmembrane region" description="Helical" evidence="1">
    <location>
        <begin position="181"/>
        <end position="203"/>
    </location>
</feature>
<protein>
    <submittedName>
        <fullName evidence="2">Uncharacterized protein</fullName>
    </submittedName>
</protein>
<organism evidence="2 3">
    <name type="scientific">Coemansia umbellata</name>
    <dbReference type="NCBI Taxonomy" id="1424467"/>
    <lineage>
        <taxon>Eukaryota</taxon>
        <taxon>Fungi</taxon>
        <taxon>Fungi incertae sedis</taxon>
        <taxon>Zoopagomycota</taxon>
        <taxon>Kickxellomycotina</taxon>
        <taxon>Kickxellomycetes</taxon>
        <taxon>Kickxellales</taxon>
        <taxon>Kickxellaceae</taxon>
        <taxon>Coemansia</taxon>
    </lineage>
</organism>
<keyword evidence="1" id="KW-0472">Membrane</keyword>
<reference evidence="2" key="1">
    <citation type="submission" date="2022-07" db="EMBL/GenBank/DDBJ databases">
        <title>Phylogenomic reconstructions and comparative analyses of Kickxellomycotina fungi.</title>
        <authorList>
            <person name="Reynolds N.K."/>
            <person name="Stajich J.E."/>
            <person name="Barry K."/>
            <person name="Grigoriev I.V."/>
            <person name="Crous P."/>
            <person name="Smith M.E."/>
        </authorList>
    </citation>
    <scope>NUCLEOTIDE SEQUENCE</scope>
    <source>
        <strain evidence="2">BCRC 34882</strain>
    </source>
</reference>
<keyword evidence="1" id="KW-0812">Transmembrane</keyword>
<keyword evidence="1" id="KW-1133">Transmembrane helix</keyword>
<feature type="transmembrane region" description="Helical" evidence="1">
    <location>
        <begin position="215"/>
        <end position="234"/>
    </location>
</feature>
<evidence type="ECO:0000313" key="2">
    <source>
        <dbReference type="EMBL" id="KAJ1988562.1"/>
    </source>
</evidence>
<evidence type="ECO:0000256" key="1">
    <source>
        <dbReference type="SAM" id="Phobius"/>
    </source>
</evidence>
<comment type="caution">
    <text evidence="2">The sequence shown here is derived from an EMBL/GenBank/DDBJ whole genome shotgun (WGS) entry which is preliminary data.</text>
</comment>
<feature type="transmembrane region" description="Helical" evidence="1">
    <location>
        <begin position="60"/>
        <end position="79"/>
    </location>
</feature>
<sequence>MSFEFTDKEKLRVIYASLIGVKLDHISYYDLAVIIAWAIIYIIHLPLVIYMVAKHKYPPLASISPTMCVFYIGAMVWFVGDVLTNEMVHPVTRPLQNCVLTTIWLRSILGQALVFNVILYKATLCWFKHKYKRRVERGYRWAIIGTMVAYNLAVGVIITVLPADMTVKFVPVLDICQFTKAFKNTTMVLTWANWTASFGCVLGSNPRAHRDVQRLFVACIALLAALVLHTTIYYKKPMYPASLAWRITIVSADMAAALIAWWLVSGSVIYNSLRRPSQYLIEWYKENGI</sequence>
<feature type="transmembrane region" description="Helical" evidence="1">
    <location>
        <begin position="99"/>
        <end position="120"/>
    </location>
</feature>
<keyword evidence="3" id="KW-1185">Reference proteome</keyword>
<proteinExistence type="predicted"/>
<accession>A0ABQ8PGB9</accession>
<dbReference type="EMBL" id="JANBQD010000091">
    <property type="protein sequence ID" value="KAJ1988562.1"/>
    <property type="molecule type" value="Genomic_DNA"/>
</dbReference>
<feature type="transmembrane region" description="Helical" evidence="1">
    <location>
        <begin position="31"/>
        <end position="53"/>
    </location>
</feature>
<name>A0ABQ8PGB9_9FUNG</name>
<dbReference type="Proteomes" id="UP001151295">
    <property type="component" value="Unassembled WGS sequence"/>
</dbReference>
<feature type="transmembrane region" description="Helical" evidence="1">
    <location>
        <begin position="254"/>
        <end position="273"/>
    </location>
</feature>
<gene>
    <name evidence="2" type="ORF">EDC05_005225</name>
</gene>
<feature type="transmembrane region" description="Helical" evidence="1">
    <location>
        <begin position="141"/>
        <end position="161"/>
    </location>
</feature>
<evidence type="ECO:0000313" key="3">
    <source>
        <dbReference type="Proteomes" id="UP001151295"/>
    </source>
</evidence>